<sequence length="110" mass="11510">MTSWAVGVQSHPPVSEGQVQLHAPRTPDSSEDQASEGRAIKPAPQRRAGAIARPFWRGGGVGGREGGGRALINAPLLVRGTTSPAQEGILLANKVVQQFPESLRSRAPGI</sequence>
<feature type="region of interest" description="Disordered" evidence="1">
    <location>
        <begin position="1"/>
        <end position="48"/>
    </location>
</feature>
<evidence type="ECO:0000256" key="1">
    <source>
        <dbReference type="SAM" id="MobiDB-lite"/>
    </source>
</evidence>
<proteinExistence type="predicted"/>
<dbReference type="Proteomes" id="UP000325313">
    <property type="component" value="Unassembled WGS sequence"/>
</dbReference>
<accession>A0A5B0LWP2</accession>
<gene>
    <name evidence="2" type="ORF">PGTUg99_028875</name>
</gene>
<evidence type="ECO:0000313" key="2">
    <source>
        <dbReference type="EMBL" id="KAA1068516.1"/>
    </source>
</evidence>
<comment type="caution">
    <text evidence="2">The sequence shown here is derived from an EMBL/GenBank/DDBJ whole genome shotgun (WGS) entry which is preliminary data.</text>
</comment>
<name>A0A5B0LWP2_PUCGR</name>
<dbReference type="AlphaFoldDB" id="A0A5B0LWP2"/>
<reference evidence="2 3" key="1">
    <citation type="submission" date="2019-05" db="EMBL/GenBank/DDBJ databases">
        <title>Emergence of the Ug99 lineage of the wheat stem rust pathogen through somatic hybridization.</title>
        <authorList>
            <person name="Li F."/>
            <person name="Upadhyaya N.M."/>
            <person name="Sperschneider J."/>
            <person name="Matny O."/>
            <person name="Nguyen-Phuc H."/>
            <person name="Mago R."/>
            <person name="Raley C."/>
            <person name="Miller M.E."/>
            <person name="Silverstein K.A.T."/>
            <person name="Henningsen E."/>
            <person name="Hirsch C.D."/>
            <person name="Visser B."/>
            <person name="Pretorius Z.A."/>
            <person name="Steffenson B.J."/>
            <person name="Schwessinger B."/>
            <person name="Dodds P.N."/>
            <person name="Figueroa M."/>
        </authorList>
    </citation>
    <scope>NUCLEOTIDE SEQUENCE [LARGE SCALE GENOMIC DNA]</scope>
    <source>
        <strain evidence="2 3">Ug99</strain>
    </source>
</reference>
<organism evidence="2 3">
    <name type="scientific">Puccinia graminis f. sp. tritici</name>
    <dbReference type="NCBI Taxonomy" id="56615"/>
    <lineage>
        <taxon>Eukaryota</taxon>
        <taxon>Fungi</taxon>
        <taxon>Dikarya</taxon>
        <taxon>Basidiomycota</taxon>
        <taxon>Pucciniomycotina</taxon>
        <taxon>Pucciniomycetes</taxon>
        <taxon>Pucciniales</taxon>
        <taxon>Pucciniaceae</taxon>
        <taxon>Puccinia</taxon>
    </lineage>
</organism>
<evidence type="ECO:0000313" key="3">
    <source>
        <dbReference type="Proteomes" id="UP000325313"/>
    </source>
</evidence>
<dbReference type="EMBL" id="VDEP01000505">
    <property type="protein sequence ID" value="KAA1068516.1"/>
    <property type="molecule type" value="Genomic_DNA"/>
</dbReference>
<protein>
    <submittedName>
        <fullName evidence="2">Uncharacterized protein</fullName>
    </submittedName>
</protein>